<feature type="binding site" evidence="10">
    <location>
        <position position="409"/>
    </location>
    <ligand>
        <name>GMP</name>
        <dbReference type="ChEBI" id="CHEBI:58115"/>
    </ligand>
</feature>
<dbReference type="EC" id="6.5.1.8" evidence="1"/>
<evidence type="ECO:0000256" key="4">
    <source>
        <dbReference type="ARBA" id="ARBA00022741"/>
    </source>
</evidence>
<evidence type="ECO:0000256" key="1">
    <source>
        <dbReference type="ARBA" id="ARBA00012726"/>
    </source>
</evidence>
<dbReference type="RefSeq" id="WP_159748944.1">
    <property type="nucleotide sequence ID" value="NZ_CASSPE010000002.1"/>
</dbReference>
<sequence>MFVICNENTRFPIKIWLEQESQLEESCLKQAYHLAMLPFLHKWVCLMPDTHTGKGMPIGGVIAAKDVIIPNAVGVDIGCGMAYIPTNIRVEDIREVQTGNGTIIQAMIGNIMRSIPLNTERYREPQESQVLDRTKQEMEKYEKNAELLPLLEDGYFQVGSLGGGNHFIELQEDEEGTLSIMLHSGSRHLGKEICDYFHKKARELNQRWYSEVKEEYHLSFLPVQSEEGQQYINWMKLAMDYAFENRARMLHKTCAIVKETIEKHTGQTVEFGEEINCHHNYAALEKHYGENVWVHRKGATRARKGELAVIPGAMGSYSYVVEGKGNPLSFCTSSHGAGRNYSRSGARKEFSVENVMVDLKEKGVVLGKRKKNDVAEECRFAYKDIDQVMAQQIDLVTPVRKLKTVGVVKG</sequence>
<evidence type="ECO:0000313" key="13">
    <source>
        <dbReference type="Proteomes" id="UP000460412"/>
    </source>
</evidence>
<proteinExistence type="predicted"/>
<organism evidence="12 13">
    <name type="scientific">Sporofaciens musculi</name>
    <dbReference type="NCBI Taxonomy" id="2681861"/>
    <lineage>
        <taxon>Bacteria</taxon>
        <taxon>Bacillati</taxon>
        <taxon>Bacillota</taxon>
        <taxon>Clostridia</taxon>
        <taxon>Lachnospirales</taxon>
        <taxon>Lachnospiraceae</taxon>
        <taxon>Sporofaciens</taxon>
    </lineage>
</organism>
<evidence type="ECO:0000256" key="9">
    <source>
        <dbReference type="PIRSR" id="PIRSR601233-1"/>
    </source>
</evidence>
<name>A0A7X3MCX5_9FIRM</name>
<accession>A0A7X3MCX5</accession>
<feature type="binding site" evidence="10">
    <location>
        <begin position="165"/>
        <end position="169"/>
    </location>
    <ligand>
        <name>GMP</name>
        <dbReference type="ChEBI" id="CHEBI:58115"/>
    </ligand>
</feature>
<keyword evidence="3 11" id="KW-0479">Metal-binding</keyword>
<dbReference type="GO" id="GO:0042245">
    <property type="term" value="P:RNA repair"/>
    <property type="evidence" value="ECO:0007669"/>
    <property type="project" value="UniProtKB-KW"/>
</dbReference>
<feature type="binding site" evidence="10">
    <location>
        <begin position="335"/>
        <end position="338"/>
    </location>
    <ligand>
        <name>GMP</name>
        <dbReference type="ChEBI" id="CHEBI:58115"/>
    </ligand>
</feature>
<feature type="binding site" evidence="10">
    <location>
        <position position="318"/>
    </location>
    <ligand>
        <name>GMP</name>
        <dbReference type="ChEBI" id="CHEBI:58115"/>
    </ligand>
</feature>
<dbReference type="PANTHER" id="PTHR43749">
    <property type="entry name" value="RNA-SPLICING LIGASE RTCB"/>
    <property type="match status" value="1"/>
</dbReference>
<evidence type="ECO:0000256" key="8">
    <source>
        <dbReference type="ARBA" id="ARBA00047746"/>
    </source>
</evidence>
<evidence type="ECO:0000256" key="11">
    <source>
        <dbReference type="PIRSR" id="PIRSR601233-3"/>
    </source>
</evidence>
<dbReference type="PANTHER" id="PTHR43749:SF2">
    <property type="entry name" value="RNA-SPLICING LIGASE RTCB"/>
    <property type="match status" value="1"/>
</dbReference>
<feature type="binding site" evidence="10">
    <location>
        <begin position="311"/>
        <end position="314"/>
    </location>
    <ligand>
        <name>GMP</name>
        <dbReference type="ChEBI" id="CHEBI:58115"/>
    </ligand>
</feature>
<keyword evidence="6 10" id="KW-0342">GTP-binding</keyword>
<keyword evidence="4 10" id="KW-0547">Nucleotide-binding</keyword>
<dbReference type="InterPro" id="IPR036025">
    <property type="entry name" value="RtcB-like_sf"/>
</dbReference>
<dbReference type="GO" id="GO:0006281">
    <property type="term" value="P:DNA repair"/>
    <property type="evidence" value="ECO:0007669"/>
    <property type="project" value="TreeGrafter"/>
</dbReference>
<feature type="binding site" evidence="10">
    <location>
        <begin position="279"/>
        <end position="280"/>
    </location>
    <ligand>
        <name>GMP</name>
        <dbReference type="ChEBI" id="CHEBI:58115"/>
    </ligand>
</feature>
<evidence type="ECO:0000256" key="6">
    <source>
        <dbReference type="ARBA" id="ARBA00023134"/>
    </source>
</evidence>
<protein>
    <recommendedName>
        <fullName evidence="1">3'-phosphate/5'-hydroxy nucleic acid ligase</fullName>
        <ecNumber evidence="1">6.5.1.8</ecNumber>
    </recommendedName>
</protein>
<dbReference type="InterPro" id="IPR052915">
    <property type="entry name" value="RtcB-like"/>
</dbReference>
<dbReference type="Proteomes" id="UP000460412">
    <property type="component" value="Unassembled WGS sequence"/>
</dbReference>
<dbReference type="InterPro" id="IPR001233">
    <property type="entry name" value="RtcB"/>
</dbReference>
<comment type="cofactor">
    <cofactor evidence="11">
        <name>Mn(2+)</name>
        <dbReference type="ChEBI" id="CHEBI:29035"/>
    </cofactor>
    <text evidence="11">Binds 2 manganese ions per subunit.</text>
</comment>
<evidence type="ECO:0000313" key="12">
    <source>
        <dbReference type="EMBL" id="MXP73967.1"/>
    </source>
</evidence>
<evidence type="ECO:0000256" key="10">
    <source>
        <dbReference type="PIRSR" id="PIRSR601233-2"/>
    </source>
</evidence>
<dbReference type="GO" id="GO:0170057">
    <property type="term" value="F:RNA ligase (GTP) activity"/>
    <property type="evidence" value="ECO:0007669"/>
    <property type="project" value="UniProtKB-EC"/>
</dbReference>
<comment type="catalytic activity">
    <reaction evidence="8">
        <text>a 3'-end 3'-phospho-ribonucleotide-RNA + a 5'-end dephospho-ribonucleoside-RNA + GTP = a ribonucleotidyl-ribonucleotide-RNA + GMP + diphosphate</text>
        <dbReference type="Rhea" id="RHEA:68076"/>
        <dbReference type="Rhea" id="RHEA-COMP:10463"/>
        <dbReference type="Rhea" id="RHEA-COMP:13936"/>
        <dbReference type="Rhea" id="RHEA-COMP:17355"/>
        <dbReference type="ChEBI" id="CHEBI:33019"/>
        <dbReference type="ChEBI" id="CHEBI:37565"/>
        <dbReference type="ChEBI" id="CHEBI:58115"/>
        <dbReference type="ChEBI" id="CHEBI:83062"/>
        <dbReference type="ChEBI" id="CHEBI:138284"/>
        <dbReference type="ChEBI" id="CHEBI:173118"/>
        <dbReference type="EC" id="6.5.1.8"/>
    </reaction>
</comment>
<feature type="binding site" evidence="11">
    <location>
        <position position="76"/>
    </location>
    <ligand>
        <name>Mn(2+)</name>
        <dbReference type="ChEBI" id="CHEBI:29035"/>
        <label>1</label>
    </ligand>
</feature>
<dbReference type="GO" id="GO:0030145">
    <property type="term" value="F:manganese ion binding"/>
    <property type="evidence" value="ECO:0007669"/>
    <property type="project" value="TreeGrafter"/>
</dbReference>
<evidence type="ECO:0000256" key="2">
    <source>
        <dbReference type="ARBA" id="ARBA00022598"/>
    </source>
</evidence>
<evidence type="ECO:0000256" key="5">
    <source>
        <dbReference type="ARBA" id="ARBA00022800"/>
    </source>
</evidence>
<dbReference type="AlphaFoldDB" id="A0A7X3MCX5"/>
<evidence type="ECO:0000256" key="3">
    <source>
        <dbReference type="ARBA" id="ARBA00022723"/>
    </source>
</evidence>
<dbReference type="Gene3D" id="3.90.1860.10">
    <property type="entry name" value="tRNA-splicing ligase RtcB"/>
    <property type="match status" value="1"/>
</dbReference>
<feature type="active site" description="GMP-histidine intermediate" evidence="9">
    <location>
        <position position="335"/>
    </location>
</feature>
<feature type="binding site" evidence="11">
    <location>
        <position position="166"/>
    </location>
    <ligand>
        <name>Mn(2+)</name>
        <dbReference type="ChEBI" id="CHEBI:29035"/>
        <label>1</label>
    </ligand>
</feature>
<reference evidence="12 13" key="1">
    <citation type="submission" date="2019-12" db="EMBL/GenBank/DDBJ databases">
        <title>Sporaefaciens musculi gen. nov., sp. nov., a novel bacterium isolated from the caecum of an obese mouse.</title>
        <authorList>
            <person name="Rasmussen T.S."/>
            <person name="Streidl T."/>
            <person name="Hitch T.C.A."/>
            <person name="Wortmann E."/>
            <person name="Deptula P."/>
            <person name="Hansen M."/>
            <person name="Nielsen D.S."/>
            <person name="Clavel T."/>
            <person name="Vogensen F.K."/>
        </authorList>
    </citation>
    <scope>NUCLEOTIDE SEQUENCE [LARGE SCALE GENOMIC DNA]</scope>
    <source>
        <strain evidence="12 13">WCA-9-b2</strain>
    </source>
</reference>
<gene>
    <name evidence="12" type="ORF">GN277_00445</name>
</gene>
<keyword evidence="7 11" id="KW-0464">Manganese</keyword>
<dbReference type="SUPFAM" id="SSF103365">
    <property type="entry name" value="Hypothetical protein PH1602"/>
    <property type="match status" value="1"/>
</dbReference>
<dbReference type="GO" id="GO:0003909">
    <property type="term" value="F:DNA ligase activity"/>
    <property type="evidence" value="ECO:0007669"/>
    <property type="project" value="TreeGrafter"/>
</dbReference>
<evidence type="ECO:0000256" key="7">
    <source>
        <dbReference type="ARBA" id="ARBA00023211"/>
    </source>
</evidence>
<keyword evidence="5" id="KW-0692">RNA repair</keyword>
<dbReference type="EMBL" id="WUQX01000001">
    <property type="protein sequence ID" value="MXP73967.1"/>
    <property type="molecule type" value="Genomic_DNA"/>
</dbReference>
<keyword evidence="2" id="KW-0436">Ligase</keyword>
<dbReference type="GO" id="GO:0005525">
    <property type="term" value="F:GTP binding"/>
    <property type="evidence" value="ECO:0007669"/>
    <property type="project" value="UniProtKB-KW"/>
</dbReference>
<comment type="caution">
    <text evidence="12">The sequence shown here is derived from an EMBL/GenBank/DDBJ whole genome shotgun (WGS) entry which is preliminary data.</text>
</comment>
<keyword evidence="13" id="KW-1185">Reference proteome</keyword>
<feature type="binding site" evidence="11">
    <location>
        <position position="183"/>
    </location>
    <ligand>
        <name>Mn(2+)</name>
        <dbReference type="ChEBI" id="CHEBI:29035"/>
        <label>2</label>
    </ligand>
</feature>
<dbReference type="GO" id="GO:0006396">
    <property type="term" value="P:RNA processing"/>
    <property type="evidence" value="ECO:0007669"/>
    <property type="project" value="InterPro"/>
</dbReference>
<feature type="binding site" evidence="11">
    <location>
        <position position="279"/>
    </location>
    <ligand>
        <name>Mn(2+)</name>
        <dbReference type="ChEBI" id="CHEBI:29035"/>
        <label>2</label>
    </ligand>
</feature>
<dbReference type="Pfam" id="PF01139">
    <property type="entry name" value="RtcB"/>
    <property type="match status" value="1"/>
</dbReference>